<dbReference type="Proteomes" id="UP000824151">
    <property type="component" value="Unassembled WGS sequence"/>
</dbReference>
<dbReference type="PRINTS" id="PR00958">
    <property type="entry name" value="HOMSERKINASE"/>
</dbReference>
<reference evidence="16" key="2">
    <citation type="submission" date="2021-04" db="EMBL/GenBank/DDBJ databases">
        <authorList>
            <person name="Gilroy R."/>
        </authorList>
    </citation>
    <scope>NUCLEOTIDE SEQUENCE</scope>
    <source>
        <strain evidence="16">ChiHejej3B27-3195</strain>
    </source>
</reference>
<dbReference type="PIRSF" id="PIRSF000676">
    <property type="entry name" value="Homoser_kin"/>
    <property type="match status" value="1"/>
</dbReference>
<dbReference type="Gene3D" id="3.30.230.10">
    <property type="match status" value="1"/>
</dbReference>
<proteinExistence type="inferred from homology"/>
<comment type="caution">
    <text evidence="16">The sequence shown here is derived from an EMBL/GenBank/DDBJ whole genome shotgun (WGS) entry which is preliminary data.</text>
</comment>
<dbReference type="EMBL" id="DXGD01000076">
    <property type="protein sequence ID" value="HIW98896.1"/>
    <property type="molecule type" value="Genomic_DNA"/>
</dbReference>
<keyword evidence="13" id="KW-0963">Cytoplasm</keyword>
<dbReference type="InterPro" id="IPR020568">
    <property type="entry name" value="Ribosomal_Su5_D2-typ_SF"/>
</dbReference>
<evidence type="ECO:0000256" key="7">
    <source>
        <dbReference type="ARBA" id="ARBA00022697"/>
    </source>
</evidence>
<dbReference type="SUPFAM" id="SSF55060">
    <property type="entry name" value="GHMP Kinase, C-terminal domain"/>
    <property type="match status" value="1"/>
</dbReference>
<reference evidence="16" key="1">
    <citation type="journal article" date="2021" name="PeerJ">
        <title>Extensive microbial diversity within the chicken gut microbiome revealed by metagenomics and culture.</title>
        <authorList>
            <person name="Gilroy R."/>
            <person name="Ravi A."/>
            <person name="Getino M."/>
            <person name="Pursley I."/>
            <person name="Horton D.L."/>
            <person name="Alikhan N.F."/>
            <person name="Baker D."/>
            <person name="Gharbi K."/>
            <person name="Hall N."/>
            <person name="Watson M."/>
            <person name="Adriaenssens E.M."/>
            <person name="Foster-Nyarko E."/>
            <person name="Jarju S."/>
            <person name="Secka A."/>
            <person name="Antonio M."/>
            <person name="Oren A."/>
            <person name="Chaudhuri R.R."/>
            <person name="La Ragione R."/>
            <person name="Hildebrand F."/>
            <person name="Pallen M.J."/>
        </authorList>
    </citation>
    <scope>NUCLEOTIDE SEQUENCE</scope>
    <source>
        <strain evidence="16">ChiHejej3B27-3195</strain>
    </source>
</reference>
<dbReference type="InterPro" id="IPR014721">
    <property type="entry name" value="Ribsml_uS5_D2-typ_fold_subgr"/>
</dbReference>
<dbReference type="PANTHER" id="PTHR20861:SF1">
    <property type="entry name" value="HOMOSERINE KINASE"/>
    <property type="match status" value="1"/>
</dbReference>
<dbReference type="NCBIfam" id="TIGR00191">
    <property type="entry name" value="thrB"/>
    <property type="match status" value="1"/>
</dbReference>
<keyword evidence="6 13" id="KW-0808">Transferase</keyword>
<evidence type="ECO:0000256" key="2">
    <source>
        <dbReference type="ARBA" id="ARBA00007370"/>
    </source>
</evidence>
<evidence type="ECO:0000256" key="1">
    <source>
        <dbReference type="ARBA" id="ARBA00005015"/>
    </source>
</evidence>
<keyword evidence="8 13" id="KW-0547">Nucleotide-binding</keyword>
<comment type="function">
    <text evidence="12 13">Catalyzes the ATP-dependent phosphorylation of L-homoserine to L-homoserine phosphate.</text>
</comment>
<dbReference type="Gene3D" id="3.30.70.890">
    <property type="entry name" value="GHMP kinase, C-terminal domain"/>
    <property type="match status" value="1"/>
</dbReference>
<evidence type="ECO:0000256" key="13">
    <source>
        <dbReference type="HAMAP-Rule" id="MF_00384"/>
    </source>
</evidence>
<dbReference type="InterPro" id="IPR006204">
    <property type="entry name" value="GHMP_kinase_N_dom"/>
</dbReference>
<evidence type="ECO:0000256" key="4">
    <source>
        <dbReference type="ARBA" id="ARBA00017858"/>
    </source>
</evidence>
<dbReference type="PANTHER" id="PTHR20861">
    <property type="entry name" value="HOMOSERINE/4-DIPHOSPHOCYTIDYL-2-C-METHYL-D-ERYTHRITOL KINASE"/>
    <property type="match status" value="1"/>
</dbReference>
<feature type="domain" description="GHMP kinase C-terminal" evidence="15">
    <location>
        <begin position="245"/>
        <end position="299"/>
    </location>
</feature>
<comment type="similarity">
    <text evidence="2 13">Belongs to the GHMP kinase family. Homoserine kinase subfamily.</text>
</comment>
<dbReference type="AlphaFoldDB" id="A0A9D1RZ71"/>
<evidence type="ECO:0000313" key="16">
    <source>
        <dbReference type="EMBL" id="HIW98896.1"/>
    </source>
</evidence>
<dbReference type="GO" id="GO:0009088">
    <property type="term" value="P:threonine biosynthetic process"/>
    <property type="evidence" value="ECO:0007669"/>
    <property type="project" value="UniProtKB-UniRule"/>
</dbReference>
<evidence type="ECO:0000259" key="14">
    <source>
        <dbReference type="Pfam" id="PF00288"/>
    </source>
</evidence>
<evidence type="ECO:0000313" key="17">
    <source>
        <dbReference type="Proteomes" id="UP000824151"/>
    </source>
</evidence>
<evidence type="ECO:0000256" key="8">
    <source>
        <dbReference type="ARBA" id="ARBA00022741"/>
    </source>
</evidence>
<keyword evidence="7 13" id="KW-0791">Threonine biosynthesis</keyword>
<gene>
    <name evidence="13" type="primary">thrB</name>
    <name evidence="16" type="ORF">H9871_02005</name>
</gene>
<keyword evidence="10 13" id="KW-0067">ATP-binding</keyword>
<dbReference type="InterPro" id="IPR000870">
    <property type="entry name" value="Homoserine_kinase"/>
</dbReference>
<dbReference type="GO" id="GO:0005524">
    <property type="term" value="F:ATP binding"/>
    <property type="evidence" value="ECO:0007669"/>
    <property type="project" value="UniProtKB-UniRule"/>
</dbReference>
<dbReference type="HAMAP" id="MF_00384">
    <property type="entry name" value="Homoser_kinase"/>
    <property type="match status" value="1"/>
</dbReference>
<evidence type="ECO:0000256" key="6">
    <source>
        <dbReference type="ARBA" id="ARBA00022679"/>
    </source>
</evidence>
<dbReference type="InterPro" id="IPR013750">
    <property type="entry name" value="GHMP_kinase_C_dom"/>
</dbReference>
<dbReference type="InterPro" id="IPR036554">
    <property type="entry name" value="GHMP_kinase_C_sf"/>
</dbReference>
<dbReference type="Pfam" id="PF00288">
    <property type="entry name" value="GHMP_kinases_N"/>
    <property type="match status" value="1"/>
</dbReference>
<comment type="catalytic activity">
    <reaction evidence="11 13">
        <text>L-homoserine + ATP = O-phospho-L-homoserine + ADP + H(+)</text>
        <dbReference type="Rhea" id="RHEA:13985"/>
        <dbReference type="ChEBI" id="CHEBI:15378"/>
        <dbReference type="ChEBI" id="CHEBI:30616"/>
        <dbReference type="ChEBI" id="CHEBI:57476"/>
        <dbReference type="ChEBI" id="CHEBI:57590"/>
        <dbReference type="ChEBI" id="CHEBI:456216"/>
        <dbReference type="EC" id="2.7.1.39"/>
    </reaction>
</comment>
<evidence type="ECO:0000256" key="12">
    <source>
        <dbReference type="ARBA" id="ARBA00049954"/>
    </source>
</evidence>
<dbReference type="PROSITE" id="PS00627">
    <property type="entry name" value="GHMP_KINASES_ATP"/>
    <property type="match status" value="1"/>
</dbReference>
<accession>A0A9D1RZ71</accession>
<evidence type="ECO:0000256" key="9">
    <source>
        <dbReference type="ARBA" id="ARBA00022777"/>
    </source>
</evidence>
<sequence length="326" mass="34497">MGSVTDERTGSDQLIAPLDAERRFRIRVPATSANLGPGYDCMGMALGLYDYLEVRAAPRADPSRTAVDVVVEGEGYADLPRDASHLVVSLVSSILGQRGFHLPDLQLHARNAIPHARGLGSSAAAVASAVAVAGALLPEGLSAEEQLQIGSRIEGHPDNYVPALRGGLAVSWESHGSFHTAPLSVHPQVRAVVAVPDFVQSTRVARGLLPESIPHVEAAQNSGRAALLVHALTTAPDFLFAATEDYLHQQYRRGAFVEAMALVDELRRSGQAAVISGAGPTVLILCPDEESAQTAVRTVEDYDGDTFTPSILPISGSGVTVEEYQR</sequence>
<dbReference type="EC" id="2.7.1.39" evidence="3 13"/>
<protein>
    <recommendedName>
        <fullName evidence="4 13">Homoserine kinase</fullName>
        <shortName evidence="13">HK</shortName>
        <shortName evidence="13">HSK</shortName>
        <ecNumber evidence="3 13">2.7.1.39</ecNumber>
    </recommendedName>
</protein>
<keyword evidence="9 13" id="KW-0418">Kinase</keyword>
<name>A0A9D1RZ71_9MICC</name>
<dbReference type="GO" id="GO:0004413">
    <property type="term" value="F:homoserine kinase activity"/>
    <property type="evidence" value="ECO:0007669"/>
    <property type="project" value="UniProtKB-UniRule"/>
</dbReference>
<comment type="subcellular location">
    <subcellularLocation>
        <location evidence="13">Cytoplasm</location>
    </subcellularLocation>
</comment>
<dbReference type="InterPro" id="IPR006203">
    <property type="entry name" value="GHMP_knse_ATP-bd_CS"/>
</dbReference>
<dbReference type="GO" id="GO:0005737">
    <property type="term" value="C:cytoplasm"/>
    <property type="evidence" value="ECO:0007669"/>
    <property type="project" value="UniProtKB-SubCell"/>
</dbReference>
<organism evidence="16 17">
    <name type="scientific">Candidatus Nesterenkonia stercoripullorum</name>
    <dbReference type="NCBI Taxonomy" id="2838701"/>
    <lineage>
        <taxon>Bacteria</taxon>
        <taxon>Bacillati</taxon>
        <taxon>Actinomycetota</taxon>
        <taxon>Actinomycetes</taxon>
        <taxon>Micrococcales</taxon>
        <taxon>Micrococcaceae</taxon>
        <taxon>Nesterenkonia</taxon>
    </lineage>
</organism>
<evidence type="ECO:0000256" key="5">
    <source>
        <dbReference type="ARBA" id="ARBA00022605"/>
    </source>
</evidence>
<evidence type="ECO:0000256" key="10">
    <source>
        <dbReference type="ARBA" id="ARBA00022840"/>
    </source>
</evidence>
<feature type="domain" description="GHMP kinase N-terminal" evidence="14">
    <location>
        <begin position="96"/>
        <end position="167"/>
    </location>
</feature>
<comment type="pathway">
    <text evidence="1 13">Amino-acid biosynthesis; L-threonine biosynthesis; L-threonine from L-aspartate: step 4/5.</text>
</comment>
<feature type="binding site" evidence="13">
    <location>
        <begin position="114"/>
        <end position="124"/>
    </location>
    <ligand>
        <name>ATP</name>
        <dbReference type="ChEBI" id="CHEBI:30616"/>
    </ligand>
</feature>
<dbReference type="SUPFAM" id="SSF54211">
    <property type="entry name" value="Ribosomal protein S5 domain 2-like"/>
    <property type="match status" value="1"/>
</dbReference>
<keyword evidence="5 13" id="KW-0028">Amino-acid biosynthesis</keyword>
<evidence type="ECO:0000256" key="3">
    <source>
        <dbReference type="ARBA" id="ARBA00012078"/>
    </source>
</evidence>
<evidence type="ECO:0000256" key="11">
    <source>
        <dbReference type="ARBA" id="ARBA00049375"/>
    </source>
</evidence>
<dbReference type="Pfam" id="PF08544">
    <property type="entry name" value="GHMP_kinases_C"/>
    <property type="match status" value="1"/>
</dbReference>
<evidence type="ECO:0000259" key="15">
    <source>
        <dbReference type="Pfam" id="PF08544"/>
    </source>
</evidence>